<gene>
    <name evidence="1" type="ORF">Q664_49545</name>
</gene>
<proteinExistence type="predicted"/>
<accession>A0A084SFE7</accession>
<name>A0A084SFE7_9BACT</name>
<evidence type="ECO:0000313" key="1">
    <source>
        <dbReference type="EMBL" id="KFA87182.1"/>
    </source>
</evidence>
<dbReference type="Proteomes" id="UP000028547">
    <property type="component" value="Unassembled WGS sequence"/>
</dbReference>
<reference evidence="1 2" key="1">
    <citation type="submission" date="2014-07" db="EMBL/GenBank/DDBJ databases">
        <title>Draft Genome Sequence of Gephyronic Acid Producer, Cystobacter violaceus Strain Cb vi76.</title>
        <authorList>
            <person name="Stevens D.C."/>
            <person name="Young J."/>
            <person name="Carmichael R."/>
            <person name="Tan J."/>
            <person name="Taylor R.E."/>
        </authorList>
    </citation>
    <scope>NUCLEOTIDE SEQUENCE [LARGE SCALE GENOMIC DNA]</scope>
    <source>
        <strain evidence="1 2">Cb vi76</strain>
    </source>
</reference>
<dbReference type="AlphaFoldDB" id="A0A084SFE7"/>
<sequence length="324" mass="35686">MGHGNYSNEAHEALLRGRAQLPTQQVFQQKSCHPLMNPKGVRLRESRDSAEHPNSLGIVFALDVTGSMGTIPKLLATQLLPKFMKVLTDCRVPDPQLLFMAVGDATSDNAPLQVGQFESTAELMDQWLTWSFLEGGGGGTGHETYELGLYFLAQHTEMDCWVKRKKKGYLFMTGDELPYPSLSKHIVEGIVGDRMDDDLKTEAIVAELQKTFVPFFVIPDLERRKKCERRWRDLLGDHVLCMESPQDICFVTAGAVCLYEGLVKDVDGLSNVLREANVPGDRLAATLRALTPLAEALGRSGGPALSGTPSEGGGLQKLIRNVFK</sequence>
<dbReference type="EMBL" id="JPMI01000391">
    <property type="protein sequence ID" value="KFA87182.1"/>
    <property type="molecule type" value="Genomic_DNA"/>
</dbReference>
<evidence type="ECO:0008006" key="3">
    <source>
        <dbReference type="Google" id="ProtNLM"/>
    </source>
</evidence>
<protein>
    <recommendedName>
        <fullName evidence="3">VWFA domain-containing protein</fullName>
    </recommendedName>
</protein>
<evidence type="ECO:0000313" key="2">
    <source>
        <dbReference type="Proteomes" id="UP000028547"/>
    </source>
</evidence>
<dbReference type="RefSeq" id="WP_043413201.1">
    <property type="nucleotide sequence ID" value="NZ_JPMI01000391.1"/>
</dbReference>
<comment type="caution">
    <text evidence="1">The sequence shown here is derived from an EMBL/GenBank/DDBJ whole genome shotgun (WGS) entry which is preliminary data.</text>
</comment>
<organism evidence="1 2">
    <name type="scientific">Archangium violaceum Cb vi76</name>
    <dbReference type="NCBI Taxonomy" id="1406225"/>
    <lineage>
        <taxon>Bacteria</taxon>
        <taxon>Pseudomonadati</taxon>
        <taxon>Myxococcota</taxon>
        <taxon>Myxococcia</taxon>
        <taxon>Myxococcales</taxon>
        <taxon>Cystobacterineae</taxon>
        <taxon>Archangiaceae</taxon>
        <taxon>Archangium</taxon>
    </lineage>
</organism>